<reference evidence="2 3" key="1">
    <citation type="submission" date="2024-01" db="EMBL/GenBank/DDBJ databases">
        <title>A telomere-to-telomere, gap-free genome of sweet tea (Lithocarpus litseifolius).</title>
        <authorList>
            <person name="Zhou J."/>
        </authorList>
    </citation>
    <scope>NUCLEOTIDE SEQUENCE [LARGE SCALE GENOMIC DNA]</scope>
    <source>
        <strain evidence="2">Zhou-2022a</strain>
        <tissue evidence="2">Leaf</tissue>
    </source>
</reference>
<dbReference type="AlphaFoldDB" id="A0AAW2D4Z2"/>
<dbReference type="Proteomes" id="UP001459277">
    <property type="component" value="Unassembled WGS sequence"/>
</dbReference>
<name>A0AAW2D4Z2_9ROSI</name>
<organism evidence="2 3">
    <name type="scientific">Lithocarpus litseifolius</name>
    <dbReference type="NCBI Taxonomy" id="425828"/>
    <lineage>
        <taxon>Eukaryota</taxon>
        <taxon>Viridiplantae</taxon>
        <taxon>Streptophyta</taxon>
        <taxon>Embryophyta</taxon>
        <taxon>Tracheophyta</taxon>
        <taxon>Spermatophyta</taxon>
        <taxon>Magnoliopsida</taxon>
        <taxon>eudicotyledons</taxon>
        <taxon>Gunneridae</taxon>
        <taxon>Pentapetalae</taxon>
        <taxon>rosids</taxon>
        <taxon>fabids</taxon>
        <taxon>Fagales</taxon>
        <taxon>Fagaceae</taxon>
        <taxon>Lithocarpus</taxon>
    </lineage>
</organism>
<keyword evidence="3" id="KW-1185">Reference proteome</keyword>
<evidence type="ECO:0000313" key="2">
    <source>
        <dbReference type="EMBL" id="KAL0004783.1"/>
    </source>
</evidence>
<comment type="caution">
    <text evidence="2">The sequence shown here is derived from an EMBL/GenBank/DDBJ whole genome shotgun (WGS) entry which is preliminary data.</text>
</comment>
<evidence type="ECO:0000256" key="1">
    <source>
        <dbReference type="SAM" id="Coils"/>
    </source>
</evidence>
<protein>
    <submittedName>
        <fullName evidence="2">Uncharacterized protein</fullName>
    </submittedName>
</protein>
<accession>A0AAW2D4Z2</accession>
<gene>
    <name evidence="2" type="ORF">SO802_012344</name>
</gene>
<keyword evidence="1" id="KW-0175">Coiled coil</keyword>
<proteinExistence type="predicted"/>
<sequence>MVNKVLEDVKDTSKKVKALTESKKAMKEKLSRLQEDLENMTEEELQSLDLMELEEQIKFQESTAVVASQDIDFCVKVDDIHVHATLEVQSKGPTKKVMMIFPEPIFDAPMEASIQESMIQELTIQVSVIQESKMQAPTILMVLRPNEVLRIQEHSKVQRTNETLKIEEPLKAQEFEQSLKIYEEETFMCTGPLVKEKCMNMVIKMSLRKGDVEFERGGFDFFHNITCVESFIFHDQLVSSYPNSPSCDQECYTPWDTRVETRGGRGCRHLHDPIKHMTSEEYLGGRRNTNGCLNGVNNRAVPKDLEDGFWVVVLERACGFCDDFPSKEEIFCGKSIMTSKLDEGNNFGEGGELL</sequence>
<feature type="coiled-coil region" evidence="1">
    <location>
        <begin position="9"/>
        <end position="70"/>
    </location>
</feature>
<evidence type="ECO:0000313" key="3">
    <source>
        <dbReference type="Proteomes" id="UP001459277"/>
    </source>
</evidence>
<dbReference type="EMBL" id="JAZDWU010000004">
    <property type="protein sequence ID" value="KAL0004783.1"/>
    <property type="molecule type" value="Genomic_DNA"/>
</dbReference>